<keyword evidence="6 8" id="KW-0472">Membrane</keyword>
<dbReference type="Pfam" id="PF00924">
    <property type="entry name" value="MS_channel_2nd"/>
    <property type="match status" value="1"/>
</dbReference>
<dbReference type="InterPro" id="IPR011014">
    <property type="entry name" value="MscS_channel_TM-2"/>
</dbReference>
<evidence type="ECO:0000256" key="2">
    <source>
        <dbReference type="ARBA" id="ARBA00008017"/>
    </source>
</evidence>
<gene>
    <name evidence="13" type="ORF">SAMN04487974_101668</name>
</gene>
<accession>A0A1G7SQM7</accession>
<feature type="transmembrane region" description="Helical" evidence="8">
    <location>
        <begin position="335"/>
        <end position="357"/>
    </location>
</feature>
<proteinExistence type="inferred from homology"/>
<comment type="subcellular location">
    <subcellularLocation>
        <location evidence="1">Cell membrane</location>
        <topology evidence="1">Multi-pass membrane protein</topology>
    </subcellularLocation>
</comment>
<evidence type="ECO:0000259" key="11">
    <source>
        <dbReference type="Pfam" id="PF21088"/>
    </source>
</evidence>
<dbReference type="Pfam" id="PF21082">
    <property type="entry name" value="MS_channel_3rd"/>
    <property type="match status" value="1"/>
</dbReference>
<feature type="transmembrane region" description="Helical" evidence="8">
    <location>
        <begin position="504"/>
        <end position="524"/>
    </location>
</feature>
<dbReference type="InterPro" id="IPR057485">
    <property type="entry name" value="YbiO-like_TM1"/>
</dbReference>
<dbReference type="SUPFAM" id="SSF82861">
    <property type="entry name" value="Mechanosensitive channel protein MscS (YggB), transmembrane region"/>
    <property type="match status" value="1"/>
</dbReference>
<evidence type="ECO:0000256" key="1">
    <source>
        <dbReference type="ARBA" id="ARBA00004651"/>
    </source>
</evidence>
<feature type="transmembrane region" description="Helical" evidence="8">
    <location>
        <begin position="136"/>
        <end position="157"/>
    </location>
</feature>
<comment type="similarity">
    <text evidence="2">Belongs to the MscS (TC 1.A.23) family.</text>
</comment>
<dbReference type="Pfam" id="PF25392">
    <property type="entry name" value="MS_channel_TM1"/>
    <property type="match status" value="1"/>
</dbReference>
<protein>
    <submittedName>
        <fullName evidence="13">Small conductance mechanosensitive channel</fullName>
    </submittedName>
</protein>
<dbReference type="GO" id="GO:0008381">
    <property type="term" value="F:mechanosensitive monoatomic ion channel activity"/>
    <property type="evidence" value="ECO:0007669"/>
    <property type="project" value="InterPro"/>
</dbReference>
<feature type="region of interest" description="Disordered" evidence="7">
    <location>
        <begin position="734"/>
        <end position="792"/>
    </location>
</feature>
<dbReference type="InterPro" id="IPR011066">
    <property type="entry name" value="MscS_channel_C_sf"/>
</dbReference>
<evidence type="ECO:0000313" key="13">
    <source>
        <dbReference type="EMBL" id="SDG25406.1"/>
    </source>
</evidence>
<reference evidence="13 14" key="1">
    <citation type="submission" date="2016-10" db="EMBL/GenBank/DDBJ databases">
        <authorList>
            <person name="de Groot N.N."/>
        </authorList>
    </citation>
    <scope>NUCLEOTIDE SEQUENCE [LARGE SCALE GENOMIC DNA]</scope>
    <source>
        <strain evidence="13 14">CGMCC 1.10267</strain>
    </source>
</reference>
<dbReference type="Gene3D" id="1.10.287.1260">
    <property type="match status" value="1"/>
</dbReference>
<feature type="transmembrane region" description="Helical" evidence="8">
    <location>
        <begin position="530"/>
        <end position="548"/>
    </location>
</feature>
<feature type="transmembrane region" description="Helical" evidence="8">
    <location>
        <begin position="424"/>
        <end position="446"/>
    </location>
</feature>
<evidence type="ECO:0000256" key="4">
    <source>
        <dbReference type="ARBA" id="ARBA00022692"/>
    </source>
</evidence>
<evidence type="ECO:0000256" key="8">
    <source>
        <dbReference type="SAM" id="Phobius"/>
    </source>
</evidence>
<dbReference type="GO" id="GO:0005886">
    <property type="term" value="C:plasma membrane"/>
    <property type="evidence" value="ECO:0007669"/>
    <property type="project" value="UniProtKB-SubCell"/>
</dbReference>
<dbReference type="Gene3D" id="3.30.70.100">
    <property type="match status" value="1"/>
</dbReference>
<dbReference type="Gene3D" id="2.30.30.60">
    <property type="match status" value="1"/>
</dbReference>
<evidence type="ECO:0000259" key="9">
    <source>
        <dbReference type="Pfam" id="PF00924"/>
    </source>
</evidence>
<name>A0A1G7SQM7_9HYPH</name>
<dbReference type="InterPro" id="IPR023408">
    <property type="entry name" value="MscS_beta-dom_sf"/>
</dbReference>
<keyword evidence="4 8" id="KW-0812">Transmembrane</keyword>
<dbReference type="PANTHER" id="PTHR30460:SF0">
    <property type="entry name" value="MODERATE CONDUCTANCE MECHANOSENSITIVE CHANNEL YBIO"/>
    <property type="match status" value="1"/>
</dbReference>
<feature type="domain" description="Mechanosensitive ion channel MscS" evidence="9">
    <location>
        <begin position="551"/>
        <end position="613"/>
    </location>
</feature>
<dbReference type="PANTHER" id="PTHR30460">
    <property type="entry name" value="MODERATE CONDUCTANCE MECHANOSENSITIVE CHANNEL YBIO"/>
    <property type="match status" value="1"/>
</dbReference>
<keyword evidence="5 8" id="KW-1133">Transmembrane helix</keyword>
<feature type="transmembrane region" description="Helical" evidence="8">
    <location>
        <begin position="290"/>
        <end position="314"/>
    </location>
</feature>
<evidence type="ECO:0000256" key="5">
    <source>
        <dbReference type="ARBA" id="ARBA00022989"/>
    </source>
</evidence>
<dbReference type="RefSeq" id="WP_090591420.1">
    <property type="nucleotide sequence ID" value="NZ_FNCS01000001.1"/>
</dbReference>
<dbReference type="OrthoDB" id="9814206at2"/>
<keyword evidence="14" id="KW-1185">Reference proteome</keyword>
<feature type="domain" description="Mechanosensitive ion channel MscS C-terminal" evidence="10">
    <location>
        <begin position="622"/>
        <end position="708"/>
    </location>
</feature>
<dbReference type="InterPro" id="IPR045276">
    <property type="entry name" value="YbiO_bact"/>
</dbReference>
<dbReference type="AlphaFoldDB" id="A0A1G7SQM7"/>
<feature type="domain" description="Mechanosensitive ion channel transmembrane helices 2/3" evidence="11">
    <location>
        <begin position="509"/>
        <end position="549"/>
    </location>
</feature>
<feature type="compositionally biased region" description="Acidic residues" evidence="7">
    <location>
        <begin position="780"/>
        <end position="792"/>
    </location>
</feature>
<evidence type="ECO:0000259" key="10">
    <source>
        <dbReference type="Pfam" id="PF21082"/>
    </source>
</evidence>
<dbReference type="InterPro" id="IPR049142">
    <property type="entry name" value="MS_channel_1st"/>
</dbReference>
<evidence type="ECO:0000313" key="14">
    <source>
        <dbReference type="Proteomes" id="UP000199495"/>
    </source>
</evidence>
<feature type="transmembrane region" description="Helical" evidence="8">
    <location>
        <begin position="178"/>
        <end position="201"/>
    </location>
</feature>
<dbReference type="Proteomes" id="UP000199495">
    <property type="component" value="Unassembled WGS sequence"/>
</dbReference>
<evidence type="ECO:0000259" key="12">
    <source>
        <dbReference type="Pfam" id="PF25392"/>
    </source>
</evidence>
<organism evidence="13 14">
    <name type="scientific">Pelagibacterium luteolum</name>
    <dbReference type="NCBI Taxonomy" id="440168"/>
    <lineage>
        <taxon>Bacteria</taxon>
        <taxon>Pseudomonadati</taxon>
        <taxon>Pseudomonadota</taxon>
        <taxon>Alphaproteobacteria</taxon>
        <taxon>Hyphomicrobiales</taxon>
        <taxon>Devosiaceae</taxon>
        <taxon>Pelagibacterium</taxon>
    </lineage>
</organism>
<evidence type="ECO:0000256" key="6">
    <source>
        <dbReference type="ARBA" id="ARBA00023136"/>
    </source>
</evidence>
<feature type="transmembrane region" description="Helical" evidence="8">
    <location>
        <begin position="369"/>
        <end position="389"/>
    </location>
</feature>
<dbReference type="STRING" id="440168.SAMN04487974_101668"/>
<dbReference type="InterPro" id="IPR049278">
    <property type="entry name" value="MS_channel_C"/>
</dbReference>
<evidence type="ECO:0000256" key="7">
    <source>
        <dbReference type="SAM" id="MobiDB-lite"/>
    </source>
</evidence>
<dbReference type="Pfam" id="PF21088">
    <property type="entry name" value="MS_channel_1st"/>
    <property type="match status" value="1"/>
</dbReference>
<evidence type="ECO:0000256" key="3">
    <source>
        <dbReference type="ARBA" id="ARBA00022475"/>
    </source>
</evidence>
<feature type="transmembrane region" description="Helical" evidence="8">
    <location>
        <begin position="264"/>
        <end position="284"/>
    </location>
</feature>
<keyword evidence="3" id="KW-1003">Cell membrane</keyword>
<feature type="transmembrane region" description="Helical" evidence="8">
    <location>
        <begin position="458"/>
        <end position="483"/>
    </location>
</feature>
<dbReference type="EMBL" id="FNCS01000001">
    <property type="protein sequence ID" value="SDG25406.1"/>
    <property type="molecule type" value="Genomic_DNA"/>
</dbReference>
<feature type="compositionally biased region" description="Polar residues" evidence="7">
    <location>
        <begin position="734"/>
        <end position="745"/>
    </location>
</feature>
<dbReference type="SUPFAM" id="SSF82689">
    <property type="entry name" value="Mechanosensitive channel protein MscS (YggB), C-terminal domain"/>
    <property type="match status" value="1"/>
</dbReference>
<sequence>MPAVLTQTVLRPLTLLLSALFVLVLALPLAAQEAAEPQSDPQQALSQLIEVLRDDAARDALIAELEASAAESGAAPEEATQTVDATDELRSIGGRISDVTRNAVENTAASLSQLWRQLSNTPQIFSALSISQLNSLWDILTNVAILIVLTYAGLMLVRRLSHAPRERLRALFNSGGWIAKPVALILEFVLDLLAAALPYAIGYGVAVSFLGDAGEIRLEHALYLNAFLIVEVIMAIALTIVSPNIPEQRLVHLSDGEARTVMRWLRLLISLFVFGQMLVLPLLTASVSFAAGRAISIVLLLLTLLTAAVAVLVARKPVKYKMMAMIENKEARRGLALPIKNWHIFALLYLGLLAVVALTRTSVQFQAYIWDNLQVVIAILVGIIVLNIIKRMTRGGILLPENVRRRSPELQRQLQHIVPAILKVVRFIVITSIVVFCLHKLGFFNFVDFIEGEFGARVAGSLVTILVILALSIIAWVGLNAWVDSQVNPTLAPAATARKRTLFALMRNALTIAIIVVTLMFILSEIGINIAPLLASAGVLGLAIGFGAQKLVQDIITGIFIQLEGAIDVGDVVSVGGISGSVERLTIRSVSLRDVEGSYHIIPFSSVDTVTNFMRGFSFALIDMGVSYREDAAYVKQAMSDAFDELKADPQIKNAIIGDFEWFGVNAFGASEVVFRGRIKTLPGQQWGIKRAYNGIVKRIFDERGIEIPFPHQTLYFGEDKTGKAPPIRVMSQTVEEATQGQGTAPTAIIQSDDGIEVPKPKRKRKPKTKTVPVEQQLPDVDEGPDADEDSR</sequence>
<dbReference type="InterPro" id="IPR006685">
    <property type="entry name" value="MscS_channel_2nd"/>
</dbReference>
<dbReference type="SUPFAM" id="SSF50182">
    <property type="entry name" value="Sm-like ribonucleoproteins"/>
    <property type="match status" value="1"/>
</dbReference>
<dbReference type="InterPro" id="IPR010920">
    <property type="entry name" value="LSM_dom_sf"/>
</dbReference>
<feature type="domain" description="Moderate conductance mechanosensitive channel YbiO-like transmembrane helix 1" evidence="12">
    <location>
        <begin position="373"/>
        <end position="448"/>
    </location>
</feature>
<feature type="transmembrane region" description="Helical" evidence="8">
    <location>
        <begin position="221"/>
        <end position="243"/>
    </location>
</feature>